<dbReference type="Proteomes" id="UP001431783">
    <property type="component" value="Unassembled WGS sequence"/>
</dbReference>
<dbReference type="AlphaFoldDB" id="A0AAW1UXJ1"/>
<organism evidence="1 2">
    <name type="scientific">Henosepilachna vigintioctopunctata</name>
    <dbReference type="NCBI Taxonomy" id="420089"/>
    <lineage>
        <taxon>Eukaryota</taxon>
        <taxon>Metazoa</taxon>
        <taxon>Ecdysozoa</taxon>
        <taxon>Arthropoda</taxon>
        <taxon>Hexapoda</taxon>
        <taxon>Insecta</taxon>
        <taxon>Pterygota</taxon>
        <taxon>Neoptera</taxon>
        <taxon>Endopterygota</taxon>
        <taxon>Coleoptera</taxon>
        <taxon>Polyphaga</taxon>
        <taxon>Cucujiformia</taxon>
        <taxon>Coccinelloidea</taxon>
        <taxon>Coccinellidae</taxon>
        <taxon>Epilachninae</taxon>
        <taxon>Epilachnini</taxon>
        <taxon>Henosepilachna</taxon>
    </lineage>
</organism>
<proteinExistence type="predicted"/>
<reference evidence="1 2" key="1">
    <citation type="submission" date="2023-03" db="EMBL/GenBank/DDBJ databases">
        <title>Genome insight into feeding habits of ladybird beetles.</title>
        <authorList>
            <person name="Li H.-S."/>
            <person name="Huang Y.-H."/>
            <person name="Pang H."/>
        </authorList>
    </citation>
    <scope>NUCLEOTIDE SEQUENCE [LARGE SCALE GENOMIC DNA]</scope>
    <source>
        <strain evidence="1">SYSU_2023b</strain>
        <tissue evidence="1">Whole body</tissue>
    </source>
</reference>
<sequence>ELGKMVSKFSNLMEAKKKKHGSGHKSAFLDLKEINFVQYMTSSEMIKISYMDHDKSKKLSRFVKK</sequence>
<keyword evidence="2" id="KW-1185">Reference proteome</keyword>
<gene>
    <name evidence="1" type="ORF">WA026_013712</name>
</gene>
<feature type="non-terminal residue" evidence="1">
    <location>
        <position position="1"/>
    </location>
</feature>
<evidence type="ECO:0000313" key="2">
    <source>
        <dbReference type="Proteomes" id="UP001431783"/>
    </source>
</evidence>
<protein>
    <submittedName>
        <fullName evidence="1">Uncharacterized protein</fullName>
    </submittedName>
</protein>
<accession>A0AAW1UXJ1</accession>
<dbReference type="EMBL" id="JARQZJ010000097">
    <property type="protein sequence ID" value="KAK9885840.1"/>
    <property type="molecule type" value="Genomic_DNA"/>
</dbReference>
<name>A0AAW1UXJ1_9CUCU</name>
<comment type="caution">
    <text evidence="1">The sequence shown here is derived from an EMBL/GenBank/DDBJ whole genome shotgun (WGS) entry which is preliminary data.</text>
</comment>
<evidence type="ECO:0000313" key="1">
    <source>
        <dbReference type="EMBL" id="KAK9885840.1"/>
    </source>
</evidence>